<name>A0A3E0J784_9BACI</name>
<evidence type="ECO:0000259" key="3">
    <source>
        <dbReference type="Pfam" id="PF02397"/>
    </source>
</evidence>
<evidence type="ECO:0000313" key="5">
    <source>
        <dbReference type="Proteomes" id="UP000256305"/>
    </source>
</evidence>
<protein>
    <submittedName>
        <fullName evidence="4">Sugar transferase</fullName>
    </submittedName>
</protein>
<feature type="transmembrane region" description="Helical" evidence="2">
    <location>
        <begin position="21"/>
        <end position="40"/>
    </location>
</feature>
<keyword evidence="2" id="KW-0472">Membrane</keyword>
<evidence type="ECO:0000256" key="2">
    <source>
        <dbReference type="SAM" id="Phobius"/>
    </source>
</evidence>
<evidence type="ECO:0000256" key="1">
    <source>
        <dbReference type="ARBA" id="ARBA00006464"/>
    </source>
</evidence>
<sequence length="214" mass="24537">MTHTKKGIYERYLKRLADITLSALAITVLSVPMILVSIMVRKKLGSPILFKQERPGLNGKPFFMYKFRTMTDEKNQKGELLPDHTRLTKFGTFLRSTSLDELPELFNILKGEMSIVGPRPLLMKYLPLYNSHQKRRHEVKPGLTGLAQVNGRNAIGWQEKFDLDVHYVDNISFVKDIKVILATIKKVFIREGINSEEAATVEPFMGNKKDEDNE</sequence>
<dbReference type="AlphaFoldDB" id="A0A3E0J784"/>
<keyword evidence="4" id="KW-0808">Transferase</keyword>
<evidence type="ECO:0000313" key="4">
    <source>
        <dbReference type="EMBL" id="REJ08770.1"/>
    </source>
</evidence>
<keyword evidence="5" id="KW-1185">Reference proteome</keyword>
<dbReference type="Pfam" id="PF02397">
    <property type="entry name" value="Bac_transf"/>
    <property type="match status" value="1"/>
</dbReference>
<dbReference type="RefSeq" id="WP_115823871.1">
    <property type="nucleotide sequence ID" value="NZ_QUAE01000009.1"/>
</dbReference>
<dbReference type="EMBL" id="QUAE01000009">
    <property type="protein sequence ID" value="REJ08770.1"/>
    <property type="molecule type" value="Genomic_DNA"/>
</dbReference>
<gene>
    <name evidence="4" type="ORF">DYE48_12115</name>
</gene>
<organism evidence="4 5">
    <name type="scientific">Halobacillus trueperi</name>
    <dbReference type="NCBI Taxonomy" id="156205"/>
    <lineage>
        <taxon>Bacteria</taxon>
        <taxon>Bacillati</taxon>
        <taxon>Bacillota</taxon>
        <taxon>Bacilli</taxon>
        <taxon>Bacillales</taxon>
        <taxon>Bacillaceae</taxon>
        <taxon>Halobacillus</taxon>
    </lineage>
</organism>
<dbReference type="Proteomes" id="UP000256305">
    <property type="component" value="Unassembled WGS sequence"/>
</dbReference>
<dbReference type="PANTHER" id="PTHR30576:SF8">
    <property type="entry name" value="UNDECAPRENYL-PHOSPHATE GALACTOSE PHOSPHOTRANSFERASE"/>
    <property type="match status" value="1"/>
</dbReference>
<feature type="domain" description="Bacterial sugar transferase" evidence="3">
    <location>
        <begin position="14"/>
        <end position="188"/>
    </location>
</feature>
<comment type="caution">
    <text evidence="4">The sequence shown here is derived from an EMBL/GenBank/DDBJ whole genome shotgun (WGS) entry which is preliminary data.</text>
</comment>
<accession>A0A3E0J784</accession>
<proteinExistence type="inferred from homology"/>
<reference evidence="4 5" key="1">
    <citation type="submission" date="2018-08" db="EMBL/GenBank/DDBJ databases">
        <title>Genome sequence of Halobacillus trueperi KCTC 3686.</title>
        <authorList>
            <person name="Cho K.H."/>
            <person name="Kwak M.-J."/>
            <person name="Kim B.-Y."/>
            <person name="Chun J."/>
        </authorList>
    </citation>
    <scope>NUCLEOTIDE SEQUENCE [LARGE SCALE GENOMIC DNA]</scope>
    <source>
        <strain evidence="4 5">KCTC 3686</strain>
    </source>
</reference>
<comment type="similarity">
    <text evidence="1">Belongs to the bacterial sugar transferase family.</text>
</comment>
<keyword evidence="2" id="KW-0812">Transmembrane</keyword>
<dbReference type="PANTHER" id="PTHR30576">
    <property type="entry name" value="COLANIC BIOSYNTHESIS UDP-GLUCOSE LIPID CARRIER TRANSFERASE"/>
    <property type="match status" value="1"/>
</dbReference>
<dbReference type="InterPro" id="IPR003362">
    <property type="entry name" value="Bact_transf"/>
</dbReference>
<keyword evidence="2" id="KW-1133">Transmembrane helix</keyword>
<dbReference type="GO" id="GO:0016780">
    <property type="term" value="F:phosphotransferase activity, for other substituted phosphate groups"/>
    <property type="evidence" value="ECO:0007669"/>
    <property type="project" value="TreeGrafter"/>
</dbReference>